<keyword evidence="1" id="KW-0812">Transmembrane</keyword>
<reference evidence="2 3" key="1">
    <citation type="journal article" date="2019" name="Nat. Med.">
        <title>A library of human gut bacterial isolates paired with longitudinal multiomics data enables mechanistic microbiome research.</title>
        <authorList>
            <person name="Poyet M."/>
            <person name="Groussin M."/>
            <person name="Gibbons S.M."/>
            <person name="Avila-Pacheco J."/>
            <person name="Jiang X."/>
            <person name="Kearney S.M."/>
            <person name="Perrotta A.R."/>
            <person name="Berdy B."/>
            <person name="Zhao S."/>
            <person name="Lieberman T.D."/>
            <person name="Swanson P.K."/>
            <person name="Smith M."/>
            <person name="Roesemann S."/>
            <person name="Alexander J.E."/>
            <person name="Rich S.A."/>
            <person name="Livny J."/>
            <person name="Vlamakis H."/>
            <person name="Clish C."/>
            <person name="Bullock K."/>
            <person name="Deik A."/>
            <person name="Scott J."/>
            <person name="Pierce K.A."/>
            <person name="Xavier R.J."/>
            <person name="Alm E.J."/>
        </authorList>
    </citation>
    <scope>NUCLEOTIDE SEQUENCE [LARGE SCALE GENOMIC DNA]</scope>
    <source>
        <strain evidence="2 3">BIOML-A2</strain>
    </source>
</reference>
<dbReference type="RefSeq" id="WP_108981734.1">
    <property type="nucleotide sequence ID" value="NZ_WKPR01000071.1"/>
</dbReference>
<evidence type="ECO:0000256" key="1">
    <source>
        <dbReference type="SAM" id="Phobius"/>
    </source>
</evidence>
<keyword evidence="1" id="KW-0472">Membrane</keyword>
<evidence type="ECO:0000313" key="2">
    <source>
        <dbReference type="EMBL" id="MSB23054.1"/>
    </source>
</evidence>
<name>A0A6I2R8J1_FLAPL</name>
<evidence type="ECO:0000313" key="3">
    <source>
        <dbReference type="Proteomes" id="UP000434475"/>
    </source>
</evidence>
<comment type="caution">
    <text evidence="2">The sequence shown here is derived from an EMBL/GenBank/DDBJ whole genome shotgun (WGS) entry which is preliminary data.</text>
</comment>
<proteinExistence type="predicted"/>
<gene>
    <name evidence="2" type="ORF">GKE97_26820</name>
</gene>
<sequence>MPTANIILIILAIIAVVCIGILAATHFAAAKRKKELPREIGVVSVVMTSRVPGREQYQMSIMRHGRPITTCVSMPCKRGSFRVGAKVPVAVETMVRRGVPYKIAYILQKS</sequence>
<protein>
    <recommendedName>
        <fullName evidence="4">DUF3592 domain-containing protein</fullName>
    </recommendedName>
</protein>
<accession>A0A6I2R8J1</accession>
<dbReference type="Proteomes" id="UP000434475">
    <property type="component" value="Unassembled WGS sequence"/>
</dbReference>
<evidence type="ECO:0008006" key="4">
    <source>
        <dbReference type="Google" id="ProtNLM"/>
    </source>
</evidence>
<organism evidence="2 3">
    <name type="scientific">Flavonifractor plautii</name>
    <name type="common">Fusobacterium plautii</name>
    <dbReference type="NCBI Taxonomy" id="292800"/>
    <lineage>
        <taxon>Bacteria</taxon>
        <taxon>Bacillati</taxon>
        <taxon>Bacillota</taxon>
        <taxon>Clostridia</taxon>
        <taxon>Eubacteriales</taxon>
        <taxon>Oscillospiraceae</taxon>
        <taxon>Flavonifractor</taxon>
    </lineage>
</organism>
<feature type="transmembrane region" description="Helical" evidence="1">
    <location>
        <begin position="6"/>
        <end position="29"/>
    </location>
</feature>
<dbReference type="EMBL" id="WKPR01000071">
    <property type="protein sequence ID" value="MSB23054.1"/>
    <property type="molecule type" value="Genomic_DNA"/>
</dbReference>
<keyword evidence="1" id="KW-1133">Transmembrane helix</keyword>
<dbReference type="AlphaFoldDB" id="A0A6I2R8J1"/>